<sequence length="502" mass="60662">MIMKKQMYAKIRHIFSRDLFYISVIDINDFIVVCNMTKQSGFVEKHNLHKYIGVSFKEVLRREYKDIKKFIDTLQVKYKNKYVANYIFSSIIVEVITNLQDWFDMLYEKFYLPEYKTYEHLAYSINPDQKDALKESTITRYHIACCTFAIIFFIKMKLKYFDALKWHEQNQDIYPIKTIKYSKPKFKSEIFERNCYDVLNVSADAKLNHRYVNIHDVIFGYFRKLACKKYQKMILRDNFDYLVYKKFNIDISVFIETHRSLKKPNKINIDPKEQIPIRGFRDILFSIISAFCSFAEYHDQFFYKLSKNITRDERQAIDIFYKDNIEYLVSFLENIYNFNGKNYENINFEYNSHEISGQNNPFIGKGVSYETMKKRIHNANIKSQDVYLYKQDFGVKRRKPLDRTDYINKIQELKIYQNHKSDFFMEFFDKSNNLDTNREELEKKLNTFWIHEGRLLILITMVLEKVLGLKGSRDFSDYSDLNKELDCTLNVYIDFKMHFIRS</sequence>
<protein>
    <submittedName>
        <fullName evidence="1">Uncharacterized protein</fullName>
    </submittedName>
</protein>
<reference evidence="1" key="1">
    <citation type="submission" date="2009-01" db="EMBL/GenBank/DDBJ databases">
        <title>Complete sequence of chromosome of Francisella philomiragia subsp. philomiragia ATCC 25017.</title>
        <authorList>
            <consortium name="US DOE Joint Genome Institute"/>
            <person name="Copeland A."/>
            <person name="Lucas S."/>
            <person name="Lapidus A."/>
            <person name="Barry K."/>
            <person name="Detter J.C."/>
            <person name="Glavina del Rio T."/>
            <person name="Hammon N."/>
            <person name="Israni S."/>
            <person name="Dalin E."/>
            <person name="Tice H."/>
            <person name="Pitluck S."/>
            <person name="Chain P."/>
            <person name="Malfatti S."/>
            <person name="Shin M."/>
            <person name="Vergez L."/>
            <person name="Schmutz J."/>
            <person name="Larimer F."/>
            <person name="Land M."/>
            <person name="Hauser L."/>
            <person name="Richardson P."/>
        </authorList>
    </citation>
    <scope>NUCLEOTIDE SEQUENCE</scope>
    <source>
        <strain evidence="1">ATCC 25017</strain>
    </source>
</reference>
<organism evidence="1">
    <name type="scientific">Francisella philomiragia subsp. philomiragia (strain ATCC 25017 / CCUG 19701 / FSC 153 / O#319-036)</name>
    <dbReference type="NCBI Taxonomy" id="484022"/>
    <lineage>
        <taxon>Bacteria</taxon>
        <taxon>Pseudomonadati</taxon>
        <taxon>Pseudomonadota</taxon>
        <taxon>Gammaproteobacteria</taxon>
        <taxon>Thiotrichales</taxon>
        <taxon>Francisellaceae</taxon>
        <taxon>Francisella</taxon>
    </lineage>
</organism>
<evidence type="ECO:0000313" key="1">
    <source>
        <dbReference type="EMBL" id="ABZ88110.1"/>
    </source>
</evidence>
<dbReference type="EMBL" id="CP000937">
    <property type="protein sequence ID" value="ABZ88110.1"/>
    <property type="molecule type" value="Genomic_DNA"/>
</dbReference>
<dbReference type="AlphaFoldDB" id="B0U191"/>
<name>B0U191_FRAP2</name>
<dbReference type="HOGENOM" id="CLU_542637_0_0_6"/>
<accession>B0U191</accession>
<proteinExistence type="predicted"/>
<dbReference type="KEGG" id="fph:Fphi_1883"/>
<gene>
    <name evidence="1" type="ordered locus">Fphi_1883</name>
</gene>